<feature type="compositionally biased region" description="Polar residues" evidence="1">
    <location>
        <begin position="37"/>
        <end position="56"/>
    </location>
</feature>
<dbReference type="PROSITE" id="PS50817">
    <property type="entry name" value="INTEIN_N_TER"/>
    <property type="match status" value="1"/>
</dbReference>
<accession>A0A2P7RXB1</accession>
<dbReference type="Proteomes" id="UP000241229">
    <property type="component" value="Unassembled WGS sequence"/>
</dbReference>
<comment type="caution">
    <text evidence="3">The sequence shown here is derived from an EMBL/GenBank/DDBJ whole genome shotgun (WGS) entry which is preliminary data.</text>
</comment>
<reference evidence="3 4" key="1">
    <citation type="submission" date="2018-03" db="EMBL/GenBank/DDBJ databases">
        <title>The draft genome of Mesorhizobium sp. 6GN-30.</title>
        <authorList>
            <person name="Liu L."/>
            <person name="Li L."/>
            <person name="Wang T."/>
            <person name="Zhang X."/>
            <person name="Liang L."/>
        </authorList>
    </citation>
    <scope>NUCLEOTIDE SEQUENCE [LARGE SCALE GENOMIC DNA]</scope>
    <source>
        <strain evidence="3 4">6GN30</strain>
    </source>
</reference>
<organism evidence="3 4">
    <name type="scientific">Kumtagia ephedrae</name>
    <dbReference type="NCBI Taxonomy" id="2116701"/>
    <lineage>
        <taxon>Bacteria</taxon>
        <taxon>Pseudomonadati</taxon>
        <taxon>Pseudomonadota</taxon>
        <taxon>Alphaproteobacteria</taxon>
        <taxon>Hyphomicrobiales</taxon>
        <taxon>Phyllobacteriaceae</taxon>
        <taxon>Kumtagia</taxon>
    </lineage>
</organism>
<name>A0A2P7RXB1_9HYPH</name>
<sequence>MAEYDSSFYTVGTYDPGTGIFTPTADSEEADHHASDNEGSGQPGETTFETGDNMTITGGPLSGGGQYVGFSGDGFLVQQGSDYYFFSNTGYTSGEPLDIDTDDPFPVCFAAGTLIAAPDGDHAVETLSIGDLVMTADGRSVPVKWIGRQTLSTVFGMPDGRRPVCVSAGALGNDLPVRDLRVTATHALLIDGVLVHAGALVNGTTIRRIPSSELGERFVVYHIETENHEIVLAEGMAAETFIDNVSRERFDNYAEYKALYGSAPAAMEELQQPRAMSSRQVPASIRSRIAMAAAALRRAGERAA</sequence>
<evidence type="ECO:0000259" key="2">
    <source>
        <dbReference type="Pfam" id="PF13403"/>
    </source>
</evidence>
<feature type="region of interest" description="Disordered" evidence="1">
    <location>
        <begin position="18"/>
        <end position="59"/>
    </location>
</feature>
<keyword evidence="4" id="KW-1185">Reference proteome</keyword>
<dbReference type="RefSeq" id="WP_106774730.1">
    <property type="nucleotide sequence ID" value="NZ_PXYK01000029.1"/>
</dbReference>
<dbReference type="SUPFAM" id="SSF51294">
    <property type="entry name" value="Hedgehog/intein (Hint) domain"/>
    <property type="match status" value="1"/>
</dbReference>
<gene>
    <name evidence="3" type="ORF">C7I84_23885</name>
</gene>
<dbReference type="OrthoDB" id="6305173at2"/>
<evidence type="ECO:0000256" key="1">
    <source>
        <dbReference type="SAM" id="MobiDB-lite"/>
    </source>
</evidence>
<dbReference type="AlphaFoldDB" id="A0A2P7RXB1"/>
<evidence type="ECO:0000313" key="4">
    <source>
        <dbReference type="Proteomes" id="UP000241229"/>
    </source>
</evidence>
<dbReference type="InterPro" id="IPR036844">
    <property type="entry name" value="Hint_dom_sf"/>
</dbReference>
<dbReference type="InterPro" id="IPR028992">
    <property type="entry name" value="Hedgehog/Intein_dom"/>
</dbReference>
<protein>
    <recommendedName>
        <fullName evidence="2">Hedgehog/Intein (Hint) domain-containing protein</fullName>
    </recommendedName>
</protein>
<feature type="domain" description="Hedgehog/Intein (Hint)" evidence="2">
    <location>
        <begin position="107"/>
        <end position="243"/>
    </location>
</feature>
<proteinExistence type="predicted"/>
<dbReference type="Pfam" id="PF13403">
    <property type="entry name" value="Hint_2"/>
    <property type="match status" value="1"/>
</dbReference>
<dbReference type="InterPro" id="IPR006141">
    <property type="entry name" value="Intein_N"/>
</dbReference>
<evidence type="ECO:0000313" key="3">
    <source>
        <dbReference type="EMBL" id="PSJ54853.1"/>
    </source>
</evidence>
<dbReference type="Gene3D" id="2.170.16.10">
    <property type="entry name" value="Hedgehog/Intein (Hint) domain"/>
    <property type="match status" value="1"/>
</dbReference>
<dbReference type="GO" id="GO:0016539">
    <property type="term" value="P:intein-mediated protein splicing"/>
    <property type="evidence" value="ECO:0007669"/>
    <property type="project" value="InterPro"/>
</dbReference>
<dbReference type="EMBL" id="PXYK01000029">
    <property type="protein sequence ID" value="PSJ54853.1"/>
    <property type="molecule type" value="Genomic_DNA"/>
</dbReference>